<feature type="compositionally biased region" description="Polar residues" evidence="1">
    <location>
        <begin position="1"/>
        <end position="10"/>
    </location>
</feature>
<reference evidence="3" key="1">
    <citation type="submission" date="2023-07" db="EMBL/GenBank/DDBJ databases">
        <title>Sequencing the genomes of 1000 actinobacteria strains.</title>
        <authorList>
            <person name="Klenk H.-P."/>
        </authorList>
    </citation>
    <scope>NUCLEOTIDE SEQUENCE</scope>
    <source>
        <strain evidence="3">DSM 13988</strain>
    </source>
</reference>
<gene>
    <name evidence="3" type="ORF">J2S35_001141</name>
</gene>
<keyword evidence="2" id="KW-0812">Transmembrane</keyword>
<keyword evidence="2" id="KW-1133">Transmembrane helix</keyword>
<dbReference type="AlphaFoldDB" id="A0AAE3YI62"/>
<feature type="region of interest" description="Disordered" evidence="1">
    <location>
        <begin position="1"/>
        <end position="279"/>
    </location>
</feature>
<keyword evidence="4" id="KW-1185">Reference proteome</keyword>
<name>A0AAE3YI62_9MICC</name>
<feature type="compositionally biased region" description="Basic and acidic residues" evidence="1">
    <location>
        <begin position="244"/>
        <end position="266"/>
    </location>
</feature>
<organism evidence="3 4">
    <name type="scientific">Falsarthrobacter nasiphocae</name>
    <dbReference type="NCBI Taxonomy" id="189863"/>
    <lineage>
        <taxon>Bacteria</taxon>
        <taxon>Bacillati</taxon>
        <taxon>Actinomycetota</taxon>
        <taxon>Actinomycetes</taxon>
        <taxon>Micrococcales</taxon>
        <taxon>Micrococcaceae</taxon>
        <taxon>Falsarthrobacter</taxon>
    </lineage>
</organism>
<keyword evidence="2" id="KW-0472">Membrane</keyword>
<dbReference type="RefSeq" id="WP_309850870.1">
    <property type="nucleotide sequence ID" value="NZ_BAAAIU010000005.1"/>
</dbReference>
<evidence type="ECO:0000313" key="3">
    <source>
        <dbReference type="EMBL" id="MDR6892201.1"/>
    </source>
</evidence>
<feature type="transmembrane region" description="Helical" evidence="2">
    <location>
        <begin position="439"/>
        <end position="460"/>
    </location>
</feature>
<evidence type="ECO:0000313" key="4">
    <source>
        <dbReference type="Proteomes" id="UP001247307"/>
    </source>
</evidence>
<dbReference type="Proteomes" id="UP001247307">
    <property type="component" value="Unassembled WGS sequence"/>
</dbReference>
<protein>
    <submittedName>
        <fullName evidence="3">Integral membrane protein</fullName>
    </submittedName>
</protein>
<feature type="transmembrane region" description="Helical" evidence="2">
    <location>
        <begin position="361"/>
        <end position="383"/>
    </location>
</feature>
<accession>A0AAE3YI62</accession>
<feature type="compositionally biased region" description="Low complexity" evidence="1">
    <location>
        <begin position="229"/>
        <end position="242"/>
    </location>
</feature>
<feature type="transmembrane region" description="Helical" evidence="2">
    <location>
        <begin position="307"/>
        <end position="334"/>
    </location>
</feature>
<dbReference type="EMBL" id="JAVDUI010000001">
    <property type="protein sequence ID" value="MDR6892201.1"/>
    <property type="molecule type" value="Genomic_DNA"/>
</dbReference>
<feature type="compositionally biased region" description="Low complexity" evidence="1">
    <location>
        <begin position="131"/>
        <end position="146"/>
    </location>
</feature>
<proteinExistence type="predicted"/>
<evidence type="ECO:0000256" key="1">
    <source>
        <dbReference type="SAM" id="MobiDB-lite"/>
    </source>
</evidence>
<feature type="compositionally biased region" description="Basic and acidic residues" evidence="1">
    <location>
        <begin position="12"/>
        <end position="24"/>
    </location>
</feature>
<comment type="caution">
    <text evidence="3">The sequence shown here is derived from an EMBL/GenBank/DDBJ whole genome shotgun (WGS) entry which is preliminary data.</text>
</comment>
<evidence type="ECO:0000256" key="2">
    <source>
        <dbReference type="SAM" id="Phobius"/>
    </source>
</evidence>
<sequence>MNPSDQSPDNRQPLDEGLPREASPETRPSGSSALRHTRRYGDSSAVSQHQPGDDDAPAAPTLGERLARDAAAARGGGARPAGDDPNPPTGFVGTAPSPNAPATQAFEHVGSAGISPAGSAHAAGQDEVTRGAAPASSGAGPAASPSRNSVVENADRPSGLAGVGAQGTRPEPDFLNGFDDDEVGEYVPGQWDEPAEETTTRAHRPVPAQPAGTPSAVRPVSSDTSAMPVSSSAGLAGAAAVAADEDRLTAERRKDEDTPFLRRADTSAEDTLASNRRSANDSEYRNRLAVLEYEKAAFGGIRLGSGFFGWITAMGMLGLLSLLTGAIFGVASYVNNTTSAQATRQIQSYTTGQALTGQNGIIAAVVAGLILAIAFAAGGYVAGRMARFSGVAQGLGVWLWFVAVTAALTVAGIFGISALPSGTVSKWVPSMDTLSSPAALISMAAVLVLSLLAAMAGGAAGMRYHRKIDRADFASELGEDWRDA</sequence>
<feature type="transmembrane region" description="Helical" evidence="2">
    <location>
        <begin position="395"/>
        <end position="419"/>
    </location>
</feature>